<evidence type="ECO:0000256" key="1">
    <source>
        <dbReference type="SAM" id="MobiDB-lite"/>
    </source>
</evidence>
<sequence length="60" mass="6168">MKELAALGAGLAIAAVAVLWFATGPVVVNAEIKPLQPSADMPAFRPVPTELAGPTGRDNR</sequence>
<accession>A0A1C3W6D5</accession>
<dbReference type="EMBL" id="FMAI01000006">
    <property type="protein sequence ID" value="SCB35398.1"/>
    <property type="molecule type" value="Genomic_DNA"/>
</dbReference>
<organism evidence="2 3">
    <name type="scientific">Bradyrhizobium shewense</name>
    <dbReference type="NCBI Taxonomy" id="1761772"/>
    <lineage>
        <taxon>Bacteria</taxon>
        <taxon>Pseudomonadati</taxon>
        <taxon>Pseudomonadota</taxon>
        <taxon>Alphaproteobacteria</taxon>
        <taxon>Hyphomicrobiales</taxon>
        <taxon>Nitrobacteraceae</taxon>
        <taxon>Bradyrhizobium</taxon>
    </lineage>
</organism>
<gene>
    <name evidence="2" type="ORF">GA0061098_1006342</name>
</gene>
<proteinExistence type="predicted"/>
<keyword evidence="3" id="KW-1185">Reference proteome</keyword>
<evidence type="ECO:0000313" key="2">
    <source>
        <dbReference type="EMBL" id="SCB35398.1"/>
    </source>
</evidence>
<name>A0A1C3W6D5_9BRAD</name>
<dbReference type="AlphaFoldDB" id="A0A1C3W6D5"/>
<feature type="region of interest" description="Disordered" evidence="1">
    <location>
        <begin position="39"/>
        <end position="60"/>
    </location>
</feature>
<dbReference type="RefSeq" id="WP_091956918.1">
    <property type="nucleotide sequence ID" value="NZ_FMAI01000006.1"/>
</dbReference>
<protein>
    <submittedName>
        <fullName evidence="2">Uncharacterized protein</fullName>
    </submittedName>
</protein>
<dbReference type="Proteomes" id="UP000199184">
    <property type="component" value="Unassembled WGS sequence"/>
</dbReference>
<reference evidence="3" key="1">
    <citation type="submission" date="2016-08" db="EMBL/GenBank/DDBJ databases">
        <authorList>
            <person name="Varghese N."/>
            <person name="Submissions Spin"/>
        </authorList>
    </citation>
    <scope>NUCLEOTIDE SEQUENCE [LARGE SCALE GENOMIC DNA]</scope>
    <source>
        <strain evidence="3">ERR11</strain>
    </source>
</reference>
<evidence type="ECO:0000313" key="3">
    <source>
        <dbReference type="Proteomes" id="UP000199184"/>
    </source>
</evidence>